<accession>J3PCH8</accession>
<dbReference type="Pfam" id="PF06985">
    <property type="entry name" value="HET"/>
    <property type="match status" value="1"/>
</dbReference>
<sequence length="742" mass="81543">MDTSDARPVAGARYPTLDANPCSVCRGITIEKLSSELGYAHHASLTKVQEAMDGGCRLCALIFDAVVRARSKTVIRQSLDPLVARVLVMTTNDVPTDWTDNTIRLFWRRDVGFKQNANLAEPCVDSIAVSEQICITYGMAAISRAPGAPPVVEQLKSIKQLGKLALCIDNDSPVADRYPGRRLPIDLHAPCDQDALVRWVKRCAAESEDAYIGQGATIPTRILDVGDSLESNTVHLRPAIHLPKDAQTARYIILSHCWGGKVPAASTTTSEALQERESGIELGQLTQNFRDAIRLTRLLGVRYLWIDALCIIQDSREDWQLESGRMGAYYKNSWLTLAAAMTGGSNGGLLGKRTPPMDPFIQLNPQPTPADGGSGDASDDKGPLYFAFDAIEPPDAHLIFGLRGNNNPYMFSDTSIKYEDAFQGDPSLDAKRKHLASWQAILQTRGWALQEELLSPRWVAFEPSQVYFRCDKFVEYESGRRVQPPNGESCFLSKGRVTFLEGDWLKVVEGYTERQLTVETDKLAAIAGLAREFAILRSAKAGVSMEAAQDDYCAGLWRSQLLEGLLWGRPGFPKAGEVASFTRTEAFVAPSWSWASVNGPVKFADRLLGSEEPKAELVQVIAEPAGSDPLGQISSGLLVLRGLCFWATVPAEGLGTVRHGLVFNLDVKEYKPEWEHTPALIMMISDTRGLLLELVGALELPAGSGLMHRVCERIGTFWGAPESVFDGLEWLENQTVVNHLRK</sequence>
<gene>
    <name evidence="3" type="primary">20351657</name>
    <name evidence="2" type="ORF">GGTG_11199</name>
</gene>
<dbReference type="eggNOG" id="ENOG502S8TM">
    <property type="taxonomic scope" value="Eukaryota"/>
</dbReference>
<feature type="domain" description="Heterokaryon incompatibility" evidence="1">
    <location>
        <begin position="251"/>
        <end position="451"/>
    </location>
</feature>
<dbReference type="PANTHER" id="PTHR33112:SF16">
    <property type="entry name" value="HETEROKARYON INCOMPATIBILITY DOMAIN-CONTAINING PROTEIN"/>
    <property type="match status" value="1"/>
</dbReference>
<dbReference type="EMBL" id="GL385400">
    <property type="protein sequence ID" value="EJT71948.1"/>
    <property type="molecule type" value="Genomic_DNA"/>
</dbReference>
<dbReference type="Proteomes" id="UP000006039">
    <property type="component" value="Unassembled WGS sequence"/>
</dbReference>
<reference evidence="4" key="1">
    <citation type="submission" date="2010-07" db="EMBL/GenBank/DDBJ databases">
        <title>The genome sequence of Gaeumannomyces graminis var. tritici strain R3-111a-1.</title>
        <authorList>
            <consortium name="The Broad Institute Genome Sequencing Platform"/>
            <person name="Ma L.-J."/>
            <person name="Dead R."/>
            <person name="Young S."/>
            <person name="Zeng Q."/>
            <person name="Koehrsen M."/>
            <person name="Alvarado L."/>
            <person name="Berlin A."/>
            <person name="Chapman S.B."/>
            <person name="Chen Z."/>
            <person name="Freedman E."/>
            <person name="Gellesch M."/>
            <person name="Goldberg J."/>
            <person name="Griggs A."/>
            <person name="Gujja S."/>
            <person name="Heilman E.R."/>
            <person name="Heiman D."/>
            <person name="Hepburn T."/>
            <person name="Howarth C."/>
            <person name="Jen D."/>
            <person name="Larson L."/>
            <person name="Mehta T."/>
            <person name="Neiman D."/>
            <person name="Pearson M."/>
            <person name="Roberts A."/>
            <person name="Saif S."/>
            <person name="Shea T."/>
            <person name="Shenoy N."/>
            <person name="Sisk P."/>
            <person name="Stolte C."/>
            <person name="Sykes S."/>
            <person name="Walk T."/>
            <person name="White J."/>
            <person name="Yandava C."/>
            <person name="Haas B."/>
            <person name="Nusbaum C."/>
            <person name="Birren B."/>
        </authorList>
    </citation>
    <scope>NUCLEOTIDE SEQUENCE [LARGE SCALE GENOMIC DNA]</scope>
    <source>
        <strain evidence="4">R3-111a-1</strain>
    </source>
</reference>
<dbReference type="EnsemblFungi" id="EJT71948">
    <property type="protein sequence ID" value="EJT71948"/>
    <property type="gene ID" value="GGTG_11199"/>
</dbReference>
<reference evidence="2" key="3">
    <citation type="submission" date="2010-09" db="EMBL/GenBank/DDBJ databases">
        <title>Annotation of Gaeumannomyces graminis var. tritici R3-111a-1.</title>
        <authorList>
            <consortium name="The Broad Institute Genome Sequencing Platform"/>
            <person name="Ma L.-J."/>
            <person name="Dead R."/>
            <person name="Young S.K."/>
            <person name="Zeng Q."/>
            <person name="Gargeya S."/>
            <person name="Fitzgerald M."/>
            <person name="Haas B."/>
            <person name="Abouelleil A."/>
            <person name="Alvarado L."/>
            <person name="Arachchi H.M."/>
            <person name="Berlin A."/>
            <person name="Brown A."/>
            <person name="Chapman S.B."/>
            <person name="Chen Z."/>
            <person name="Dunbar C."/>
            <person name="Freedman E."/>
            <person name="Gearin G."/>
            <person name="Gellesch M."/>
            <person name="Goldberg J."/>
            <person name="Griggs A."/>
            <person name="Gujja S."/>
            <person name="Heiman D."/>
            <person name="Howarth C."/>
            <person name="Larson L."/>
            <person name="Lui A."/>
            <person name="MacDonald P.J.P."/>
            <person name="Mehta T."/>
            <person name="Montmayeur A."/>
            <person name="Murphy C."/>
            <person name="Neiman D."/>
            <person name="Pearson M."/>
            <person name="Priest M."/>
            <person name="Roberts A."/>
            <person name="Saif S."/>
            <person name="Shea T."/>
            <person name="Shenoy N."/>
            <person name="Sisk P."/>
            <person name="Stolte C."/>
            <person name="Sykes S."/>
            <person name="Yandava C."/>
            <person name="Wortman J."/>
            <person name="Nusbaum C."/>
            <person name="Birren B."/>
        </authorList>
    </citation>
    <scope>NUCLEOTIDE SEQUENCE</scope>
    <source>
        <strain evidence="2">R3-111a-1</strain>
    </source>
</reference>
<reference evidence="2" key="2">
    <citation type="submission" date="2010-07" db="EMBL/GenBank/DDBJ databases">
        <authorList>
            <consortium name="The Broad Institute Genome Sequencing Platform"/>
            <consortium name="Broad Institute Genome Sequencing Center for Infectious Disease"/>
            <person name="Ma L.-J."/>
            <person name="Dead R."/>
            <person name="Young S."/>
            <person name="Zeng Q."/>
            <person name="Koehrsen M."/>
            <person name="Alvarado L."/>
            <person name="Berlin A."/>
            <person name="Chapman S.B."/>
            <person name="Chen Z."/>
            <person name="Freedman E."/>
            <person name="Gellesch M."/>
            <person name="Goldberg J."/>
            <person name="Griggs A."/>
            <person name="Gujja S."/>
            <person name="Heilman E.R."/>
            <person name="Heiman D."/>
            <person name="Hepburn T."/>
            <person name="Howarth C."/>
            <person name="Jen D."/>
            <person name="Larson L."/>
            <person name="Mehta T."/>
            <person name="Neiman D."/>
            <person name="Pearson M."/>
            <person name="Roberts A."/>
            <person name="Saif S."/>
            <person name="Shea T."/>
            <person name="Shenoy N."/>
            <person name="Sisk P."/>
            <person name="Stolte C."/>
            <person name="Sykes S."/>
            <person name="Walk T."/>
            <person name="White J."/>
            <person name="Yandava C."/>
            <person name="Haas B."/>
            <person name="Nusbaum C."/>
            <person name="Birren B."/>
        </authorList>
    </citation>
    <scope>NUCLEOTIDE SEQUENCE</scope>
    <source>
        <strain evidence="2">R3-111a-1</strain>
    </source>
</reference>
<evidence type="ECO:0000259" key="1">
    <source>
        <dbReference type="Pfam" id="PF06985"/>
    </source>
</evidence>
<name>J3PCH8_GAET3</name>
<reference evidence="3" key="5">
    <citation type="submission" date="2018-04" db="UniProtKB">
        <authorList>
            <consortium name="EnsemblFungi"/>
        </authorList>
    </citation>
    <scope>IDENTIFICATION</scope>
    <source>
        <strain evidence="3">R3-111a-1</strain>
    </source>
</reference>
<dbReference type="AlphaFoldDB" id="J3PCH8"/>
<keyword evidence="4" id="KW-1185">Reference proteome</keyword>
<protein>
    <recommendedName>
        <fullName evidence="1">Heterokaryon incompatibility domain-containing protein</fullName>
    </recommendedName>
</protein>
<proteinExistence type="predicted"/>
<dbReference type="InterPro" id="IPR010730">
    <property type="entry name" value="HET"/>
</dbReference>
<evidence type="ECO:0000313" key="4">
    <source>
        <dbReference type="Proteomes" id="UP000006039"/>
    </source>
</evidence>
<dbReference type="RefSeq" id="XP_009227345.1">
    <property type="nucleotide sequence ID" value="XM_009229081.1"/>
</dbReference>
<dbReference type="OrthoDB" id="5362512at2759"/>
<evidence type="ECO:0000313" key="2">
    <source>
        <dbReference type="EMBL" id="EJT71948.1"/>
    </source>
</evidence>
<reference evidence="3" key="4">
    <citation type="journal article" date="2015" name="G3 (Bethesda)">
        <title>Genome sequences of three phytopathogenic species of the Magnaporthaceae family of fungi.</title>
        <authorList>
            <person name="Okagaki L.H."/>
            <person name="Nunes C.C."/>
            <person name="Sailsbery J."/>
            <person name="Clay B."/>
            <person name="Brown D."/>
            <person name="John T."/>
            <person name="Oh Y."/>
            <person name="Young N."/>
            <person name="Fitzgerald M."/>
            <person name="Haas B.J."/>
            <person name="Zeng Q."/>
            <person name="Young S."/>
            <person name="Adiconis X."/>
            <person name="Fan L."/>
            <person name="Levin J.Z."/>
            <person name="Mitchell T.K."/>
            <person name="Okubara P.A."/>
            <person name="Farman M.L."/>
            <person name="Kohn L.M."/>
            <person name="Birren B."/>
            <person name="Ma L.-J."/>
            <person name="Dean R.A."/>
        </authorList>
    </citation>
    <scope>NUCLEOTIDE SEQUENCE</scope>
    <source>
        <strain evidence="3">R3-111a-1</strain>
    </source>
</reference>
<evidence type="ECO:0000313" key="3">
    <source>
        <dbReference type="EnsemblFungi" id="EJT71948"/>
    </source>
</evidence>
<dbReference type="VEuPathDB" id="FungiDB:GGTG_11199"/>
<dbReference type="HOGENOM" id="CLU_002639_6_0_1"/>
<dbReference type="STRING" id="644352.J3PCH8"/>
<organism evidence="2">
    <name type="scientific">Gaeumannomyces tritici (strain R3-111a-1)</name>
    <name type="common">Wheat and barley take-all root rot fungus</name>
    <name type="synonym">Gaeumannomyces graminis var. tritici</name>
    <dbReference type="NCBI Taxonomy" id="644352"/>
    <lineage>
        <taxon>Eukaryota</taxon>
        <taxon>Fungi</taxon>
        <taxon>Dikarya</taxon>
        <taxon>Ascomycota</taxon>
        <taxon>Pezizomycotina</taxon>
        <taxon>Sordariomycetes</taxon>
        <taxon>Sordariomycetidae</taxon>
        <taxon>Magnaporthales</taxon>
        <taxon>Magnaporthaceae</taxon>
        <taxon>Gaeumannomyces</taxon>
    </lineage>
</organism>
<dbReference type="GeneID" id="20351657"/>
<dbReference type="PANTHER" id="PTHR33112">
    <property type="entry name" value="DOMAIN PROTEIN, PUTATIVE-RELATED"/>
    <property type="match status" value="1"/>
</dbReference>